<feature type="transmembrane region" description="Helical" evidence="1">
    <location>
        <begin position="7"/>
        <end position="26"/>
    </location>
</feature>
<dbReference type="RefSeq" id="WP_188841070.1">
    <property type="nucleotide sequence ID" value="NZ_BMOT01000005.1"/>
</dbReference>
<keyword evidence="1" id="KW-0472">Membrane</keyword>
<dbReference type="Proteomes" id="UP001203212">
    <property type="component" value="Unassembled WGS sequence"/>
</dbReference>
<keyword evidence="1" id="KW-0812">Transmembrane</keyword>
<proteinExistence type="predicted"/>
<keyword evidence="1" id="KW-1133">Transmembrane helix</keyword>
<evidence type="ECO:0000313" key="3">
    <source>
        <dbReference type="Proteomes" id="UP001203212"/>
    </source>
</evidence>
<protein>
    <submittedName>
        <fullName evidence="2">Uncharacterized protein</fullName>
    </submittedName>
</protein>
<accession>A0ABT0L1Z0</accession>
<comment type="caution">
    <text evidence="2">The sequence shown here is derived from an EMBL/GenBank/DDBJ whole genome shotgun (WGS) entry which is preliminary data.</text>
</comment>
<gene>
    <name evidence="2" type="ORF">L2689_10775</name>
</gene>
<sequence length="115" mass="12846">MNTLFKYVILKLMPLVIITQLVYLSGQLDATSTMLHWQIKKPLPSAIDKDVKPIPKMALYPLTGTKANIESMYPLRDQYPVNEAVPVNKFVLIGNQTLNDVPLHKVTGNTIKGGK</sequence>
<dbReference type="EMBL" id="JAKILK010000005">
    <property type="protein sequence ID" value="MCL1117723.1"/>
    <property type="molecule type" value="Genomic_DNA"/>
</dbReference>
<evidence type="ECO:0000256" key="1">
    <source>
        <dbReference type="SAM" id="Phobius"/>
    </source>
</evidence>
<reference evidence="2 3" key="1">
    <citation type="submission" date="2022-01" db="EMBL/GenBank/DDBJ databases">
        <title>Whole genome-based taxonomy of the Shewanellaceae.</title>
        <authorList>
            <person name="Martin-Rodriguez A.J."/>
        </authorList>
    </citation>
    <scope>NUCLEOTIDE SEQUENCE [LARGE SCALE GENOMIC DNA]</scope>
    <source>
        <strain evidence="2 3">JCM 17801</strain>
    </source>
</reference>
<name>A0ABT0L1Z0_9GAMM</name>
<keyword evidence="3" id="KW-1185">Reference proteome</keyword>
<organism evidence="2 3">
    <name type="scientific">Shewanella aestuarii</name>
    <dbReference type="NCBI Taxonomy" id="1028752"/>
    <lineage>
        <taxon>Bacteria</taxon>
        <taxon>Pseudomonadati</taxon>
        <taxon>Pseudomonadota</taxon>
        <taxon>Gammaproteobacteria</taxon>
        <taxon>Alteromonadales</taxon>
        <taxon>Shewanellaceae</taxon>
        <taxon>Shewanella</taxon>
    </lineage>
</organism>
<evidence type="ECO:0000313" key="2">
    <source>
        <dbReference type="EMBL" id="MCL1117723.1"/>
    </source>
</evidence>